<gene>
    <name evidence="2" type="ORF">ARALYDRAFT_665050</name>
</gene>
<dbReference type="AlphaFoldDB" id="D7LMC4"/>
<evidence type="ECO:0000256" key="1">
    <source>
        <dbReference type="SAM" id="MobiDB-lite"/>
    </source>
</evidence>
<dbReference type="EMBL" id="GL348717">
    <property type="protein sequence ID" value="EFH53551.1"/>
    <property type="molecule type" value="Genomic_DNA"/>
</dbReference>
<reference evidence="3" key="1">
    <citation type="journal article" date="2011" name="Nat. Genet.">
        <title>The Arabidopsis lyrata genome sequence and the basis of rapid genome size change.</title>
        <authorList>
            <person name="Hu T.T."/>
            <person name="Pattyn P."/>
            <person name="Bakker E.G."/>
            <person name="Cao J."/>
            <person name="Cheng J.-F."/>
            <person name="Clark R.M."/>
            <person name="Fahlgren N."/>
            <person name="Fawcett J.A."/>
            <person name="Grimwood J."/>
            <person name="Gundlach H."/>
            <person name="Haberer G."/>
            <person name="Hollister J.D."/>
            <person name="Ossowski S."/>
            <person name="Ottilar R.P."/>
            <person name="Salamov A.A."/>
            <person name="Schneeberger K."/>
            <person name="Spannagl M."/>
            <person name="Wang X."/>
            <person name="Yang L."/>
            <person name="Nasrallah M.E."/>
            <person name="Bergelson J."/>
            <person name="Carrington J.C."/>
            <person name="Gaut B.S."/>
            <person name="Schmutz J."/>
            <person name="Mayer K.F.X."/>
            <person name="Van de Peer Y."/>
            <person name="Grigoriev I.V."/>
            <person name="Nordborg M."/>
            <person name="Weigel D."/>
            <person name="Guo Y.-L."/>
        </authorList>
    </citation>
    <scope>NUCLEOTIDE SEQUENCE [LARGE SCALE GENOMIC DNA]</scope>
    <source>
        <strain evidence="3">cv. MN47</strain>
    </source>
</reference>
<evidence type="ECO:0000313" key="3">
    <source>
        <dbReference type="Proteomes" id="UP000008694"/>
    </source>
</evidence>
<feature type="region of interest" description="Disordered" evidence="1">
    <location>
        <begin position="74"/>
        <end position="139"/>
    </location>
</feature>
<evidence type="ECO:0000313" key="2">
    <source>
        <dbReference type="EMBL" id="EFH53551.1"/>
    </source>
</evidence>
<name>D7LMC4_ARALL</name>
<dbReference type="Gramene" id="Al_scaffold_0005_1085">
    <property type="protein sequence ID" value="Al_scaffold_0005_1085"/>
    <property type="gene ID" value="Al_scaffold_0005_1085"/>
</dbReference>
<feature type="compositionally biased region" description="Basic and acidic residues" evidence="1">
    <location>
        <begin position="129"/>
        <end position="139"/>
    </location>
</feature>
<accession>D7LMC4</accession>
<sequence length="139" mass="16035">MADEPTSMRCTEEVQKARGIRLHGRSAQARGIQLVKSRVIFPLLLAGLHIKIVWTRPGSQPALCSGLLISENYRQRRRSPVENNPNFHRRRGGDTLEKNESPETRLRKESQENIKKTPTEKKSQRRRRTEASLPEKKTQ</sequence>
<proteinExistence type="predicted"/>
<keyword evidence="3" id="KW-1185">Reference proteome</keyword>
<organism evidence="3">
    <name type="scientific">Arabidopsis lyrata subsp. lyrata</name>
    <name type="common">Lyre-leaved rock-cress</name>
    <dbReference type="NCBI Taxonomy" id="81972"/>
    <lineage>
        <taxon>Eukaryota</taxon>
        <taxon>Viridiplantae</taxon>
        <taxon>Streptophyta</taxon>
        <taxon>Embryophyta</taxon>
        <taxon>Tracheophyta</taxon>
        <taxon>Spermatophyta</taxon>
        <taxon>Magnoliopsida</taxon>
        <taxon>eudicotyledons</taxon>
        <taxon>Gunneridae</taxon>
        <taxon>Pentapetalae</taxon>
        <taxon>rosids</taxon>
        <taxon>malvids</taxon>
        <taxon>Brassicales</taxon>
        <taxon>Brassicaceae</taxon>
        <taxon>Camelineae</taxon>
        <taxon>Arabidopsis</taxon>
    </lineage>
</organism>
<dbReference type="HOGENOM" id="CLU_1847843_0_0_1"/>
<protein>
    <submittedName>
        <fullName evidence="2">Predicted protein</fullName>
    </submittedName>
</protein>
<feature type="compositionally biased region" description="Basic and acidic residues" evidence="1">
    <location>
        <begin position="92"/>
        <end position="122"/>
    </location>
</feature>
<dbReference type="Proteomes" id="UP000008694">
    <property type="component" value="Unassembled WGS sequence"/>
</dbReference>